<organism evidence="8 9">
    <name type="scientific">Gasterosteus aculeatus aculeatus</name>
    <name type="common">three-spined stickleback</name>
    <dbReference type="NCBI Taxonomy" id="481459"/>
    <lineage>
        <taxon>Eukaryota</taxon>
        <taxon>Metazoa</taxon>
        <taxon>Chordata</taxon>
        <taxon>Craniata</taxon>
        <taxon>Vertebrata</taxon>
        <taxon>Euteleostomi</taxon>
        <taxon>Actinopterygii</taxon>
        <taxon>Neopterygii</taxon>
        <taxon>Teleostei</taxon>
        <taxon>Neoteleostei</taxon>
        <taxon>Acanthomorphata</taxon>
        <taxon>Eupercaria</taxon>
        <taxon>Perciformes</taxon>
        <taxon>Cottioidei</taxon>
        <taxon>Gasterosteales</taxon>
        <taxon>Gasterosteidae</taxon>
        <taxon>Gasterosteus</taxon>
    </lineage>
</organism>
<accession>A0AAQ4R6D0</accession>
<evidence type="ECO:0000313" key="9">
    <source>
        <dbReference type="Proteomes" id="UP000007635"/>
    </source>
</evidence>
<keyword evidence="3 7" id="KW-0812">Transmembrane</keyword>
<comment type="similarity">
    <text evidence="2">Belongs to the GSG1 family.</text>
</comment>
<protein>
    <recommendedName>
        <fullName evidence="10">Germ cell associated 1</fullName>
    </recommendedName>
</protein>
<feature type="transmembrane region" description="Helical" evidence="7">
    <location>
        <begin position="204"/>
        <end position="224"/>
    </location>
</feature>
<dbReference type="PANTHER" id="PTHR10671">
    <property type="entry name" value="EPITHELIAL MEMBRANE PROTEIN-RELATED"/>
    <property type="match status" value="1"/>
</dbReference>
<evidence type="ECO:0008006" key="10">
    <source>
        <dbReference type="Google" id="ProtNLM"/>
    </source>
</evidence>
<keyword evidence="4 7" id="KW-1133">Transmembrane helix</keyword>
<dbReference type="KEGG" id="gat:120828261"/>
<evidence type="ECO:0000313" key="8">
    <source>
        <dbReference type="Ensembl" id="ENSGACP00000058137.1"/>
    </source>
</evidence>
<evidence type="ECO:0000256" key="7">
    <source>
        <dbReference type="SAM" id="Phobius"/>
    </source>
</evidence>
<dbReference type="Proteomes" id="UP000007635">
    <property type="component" value="Chromosome XI"/>
</dbReference>
<evidence type="ECO:0000256" key="1">
    <source>
        <dbReference type="ARBA" id="ARBA00004141"/>
    </source>
</evidence>
<dbReference type="InterPro" id="IPR012478">
    <property type="entry name" value="GSG-1"/>
</dbReference>
<reference evidence="8" key="2">
    <citation type="submission" date="2025-08" db="UniProtKB">
        <authorList>
            <consortium name="Ensembl"/>
        </authorList>
    </citation>
    <scope>IDENTIFICATION</scope>
</reference>
<dbReference type="AlphaFoldDB" id="A0AAQ4R6D0"/>
<sequence length="376" mass="41688">MAFLQQMRSPCLSFLQTVVSLFTGGIALMSPYWCTGRQKVPKPLCSPVKHIDCIPVPGMSNSSTIQFSWETGDDRFVFPVFHTGLFLICEEDIYADASEEKCRGFYTLTPGSEKAMMWLALSLEIMYVSLLLISCTLLSVQLCIRACCPSTQRWGWLLNAFAAIFTVLGGLLGMVGHMMFMQVFQTTASMGPEDFKPHSYGYSWAFYVAWFAFTVCMSAGVSTLNNYTKNVLMVGPRHSSSLNACSFNFVGLLPPYYTAGHPGTALTCPRPRPGSPTCLRTTRPPQASNGPPRGGPPTSLRQRPAQRLHPRSIASPSPLRRRPRSSPSTCRCQDTTRTATGRRRTTAHFDLLHMIFWDWGSCGHLGNQVNGLNLHC</sequence>
<dbReference type="PANTHER" id="PTHR10671:SF43">
    <property type="entry name" value="GERM CELL-SPECIFIC GENE 1 PROTEIN"/>
    <property type="match status" value="1"/>
</dbReference>
<dbReference type="Pfam" id="PF07803">
    <property type="entry name" value="GSG-1"/>
    <property type="match status" value="1"/>
</dbReference>
<feature type="compositionally biased region" description="Polar residues" evidence="6">
    <location>
        <begin position="278"/>
        <end position="289"/>
    </location>
</feature>
<feature type="transmembrane region" description="Helical" evidence="7">
    <location>
        <begin position="156"/>
        <end position="184"/>
    </location>
</feature>
<evidence type="ECO:0000256" key="6">
    <source>
        <dbReference type="SAM" id="MobiDB-lite"/>
    </source>
</evidence>
<comment type="subcellular location">
    <subcellularLocation>
        <location evidence="1">Membrane</location>
        <topology evidence="1">Multi-pass membrane protein</topology>
    </subcellularLocation>
</comment>
<evidence type="ECO:0000256" key="5">
    <source>
        <dbReference type="ARBA" id="ARBA00023136"/>
    </source>
</evidence>
<dbReference type="RefSeq" id="XP_040047673.1">
    <property type="nucleotide sequence ID" value="XM_040191739.1"/>
</dbReference>
<feature type="transmembrane region" description="Helical" evidence="7">
    <location>
        <begin position="12"/>
        <end position="33"/>
    </location>
</feature>
<reference evidence="8" key="3">
    <citation type="submission" date="2025-09" db="UniProtKB">
        <authorList>
            <consortium name="Ensembl"/>
        </authorList>
    </citation>
    <scope>IDENTIFICATION</scope>
</reference>
<dbReference type="InterPro" id="IPR050579">
    <property type="entry name" value="PMP-22/EMP/MP20-like"/>
</dbReference>
<feature type="region of interest" description="Disordered" evidence="6">
    <location>
        <begin position="265"/>
        <end position="340"/>
    </location>
</feature>
<dbReference type="Ensembl" id="ENSGACT00000043353.1">
    <property type="protein sequence ID" value="ENSGACP00000058137.1"/>
    <property type="gene ID" value="ENSGACG00000038085.1"/>
</dbReference>
<name>A0AAQ4R6D0_GASAC</name>
<evidence type="ECO:0000256" key="2">
    <source>
        <dbReference type="ARBA" id="ARBA00007425"/>
    </source>
</evidence>
<keyword evidence="5 7" id="KW-0472">Membrane</keyword>
<reference evidence="8 9" key="1">
    <citation type="journal article" date="2021" name="G3 (Bethesda)">
        <title>Improved contiguity of the threespine stickleback genome using long-read sequencing.</title>
        <authorList>
            <person name="Nath S."/>
            <person name="Shaw D.E."/>
            <person name="White M.A."/>
        </authorList>
    </citation>
    <scope>NUCLEOTIDE SEQUENCE [LARGE SCALE GENOMIC DNA]</scope>
    <source>
        <strain evidence="8 9">Lake Benthic</strain>
    </source>
</reference>
<dbReference type="GeneTree" id="ENSGT01050000244814"/>
<dbReference type="GeneID" id="120828261"/>
<evidence type="ECO:0000256" key="3">
    <source>
        <dbReference type="ARBA" id="ARBA00022692"/>
    </source>
</evidence>
<dbReference type="Gene3D" id="1.20.140.150">
    <property type="match status" value="1"/>
</dbReference>
<proteinExistence type="inferred from homology"/>
<feature type="transmembrane region" description="Helical" evidence="7">
    <location>
        <begin position="125"/>
        <end position="144"/>
    </location>
</feature>
<evidence type="ECO:0000256" key="4">
    <source>
        <dbReference type="ARBA" id="ARBA00022989"/>
    </source>
</evidence>
<dbReference type="GO" id="GO:0005886">
    <property type="term" value="C:plasma membrane"/>
    <property type="evidence" value="ECO:0007669"/>
    <property type="project" value="TreeGrafter"/>
</dbReference>
<keyword evidence="9" id="KW-1185">Reference proteome</keyword>